<feature type="domain" description="Histidine kinase" evidence="8">
    <location>
        <begin position="230"/>
        <end position="443"/>
    </location>
</feature>
<keyword evidence="10" id="KW-1185">Reference proteome</keyword>
<dbReference type="InterPro" id="IPR005467">
    <property type="entry name" value="His_kinase_dom"/>
</dbReference>
<evidence type="ECO:0000256" key="4">
    <source>
        <dbReference type="ARBA" id="ARBA00022679"/>
    </source>
</evidence>
<dbReference type="InterPro" id="IPR004358">
    <property type="entry name" value="Sig_transdc_His_kin-like_C"/>
</dbReference>
<dbReference type="InterPro" id="IPR036097">
    <property type="entry name" value="HisK_dim/P_sf"/>
</dbReference>
<feature type="transmembrane region" description="Helical" evidence="7">
    <location>
        <begin position="38"/>
        <end position="56"/>
    </location>
</feature>
<dbReference type="PANTHER" id="PTHR43711:SF1">
    <property type="entry name" value="HISTIDINE KINASE 1"/>
    <property type="match status" value="1"/>
</dbReference>
<dbReference type="Pfam" id="PF02518">
    <property type="entry name" value="HATPase_c"/>
    <property type="match status" value="1"/>
</dbReference>
<feature type="transmembrane region" description="Helical" evidence="7">
    <location>
        <begin position="174"/>
        <end position="194"/>
    </location>
</feature>
<dbReference type="CDD" id="cd00082">
    <property type="entry name" value="HisKA"/>
    <property type="match status" value="1"/>
</dbReference>
<dbReference type="InterPro" id="IPR050736">
    <property type="entry name" value="Sensor_HK_Regulatory"/>
</dbReference>
<dbReference type="EC" id="2.7.13.3" evidence="2"/>
<feature type="transmembrane region" description="Helical" evidence="7">
    <location>
        <begin position="68"/>
        <end position="89"/>
    </location>
</feature>
<dbReference type="SUPFAM" id="SSF55874">
    <property type="entry name" value="ATPase domain of HSP90 chaperone/DNA topoisomerase II/histidine kinase"/>
    <property type="match status" value="1"/>
</dbReference>
<sequence length="464" mass="50776">MNTEQLRHQQATGFPRLRFAPDLEQSYRKTRASLVRQRARPVSIVGLILFLIYAAMDVLTLPAELARVTVSIRLAITCPVIAIVVWLAFRPAPSDRTFERLYTLAYFLGGLSVIAIIGVARHMAFPLPYEGMILMLMFGYFAMGLPFISASMVSLALVFSYFMTELWSGMPSPVIMSNLFFLMTANIIGMVGAWTSEYRHRAHFLDRQLLDLMHQAARDESRRKTELITAASHDLRQPLNVIDITLESLSPGSGEPGKNPVTTQLKDTIRHLRRLLGTVFDSARLNEGMIRPDIQPTPLAPIFRGVGDLMTDSMGIRKIDLLIDHDSGNLKVLADPGLLLRVLQNLVFNAAEHSGGTRVRLGASRQGQHVLLTVSDNGAGLSPDLKDDLFSPYVRGPGRSDCPGLGLGLTIVREFSALMQGTCGVATERSGGSAFWVRLPAAATANPGPGQGSRIQSGCEHQAG</sequence>
<dbReference type="CDD" id="cd00075">
    <property type="entry name" value="HATPase"/>
    <property type="match status" value="1"/>
</dbReference>
<evidence type="ECO:0000256" key="3">
    <source>
        <dbReference type="ARBA" id="ARBA00022553"/>
    </source>
</evidence>
<keyword evidence="5 9" id="KW-0418">Kinase</keyword>
<evidence type="ECO:0000256" key="2">
    <source>
        <dbReference type="ARBA" id="ARBA00012438"/>
    </source>
</evidence>
<evidence type="ECO:0000256" key="6">
    <source>
        <dbReference type="ARBA" id="ARBA00023012"/>
    </source>
</evidence>
<dbReference type="EMBL" id="CP101118">
    <property type="protein sequence ID" value="WZF86888.1"/>
    <property type="molecule type" value="Genomic_DNA"/>
</dbReference>
<dbReference type="Proteomes" id="UP001475781">
    <property type="component" value="Chromosome"/>
</dbReference>
<dbReference type="PROSITE" id="PS50109">
    <property type="entry name" value="HIS_KIN"/>
    <property type="match status" value="1"/>
</dbReference>
<dbReference type="GO" id="GO:0016301">
    <property type="term" value="F:kinase activity"/>
    <property type="evidence" value="ECO:0007669"/>
    <property type="project" value="UniProtKB-KW"/>
</dbReference>
<dbReference type="SMART" id="SM00388">
    <property type="entry name" value="HisKA"/>
    <property type="match status" value="1"/>
</dbReference>
<dbReference type="RefSeq" id="WP_117618589.1">
    <property type="nucleotide sequence ID" value="NZ_CP101118.1"/>
</dbReference>
<dbReference type="InterPro" id="IPR036890">
    <property type="entry name" value="HATPase_C_sf"/>
</dbReference>
<dbReference type="Gene3D" id="1.10.287.130">
    <property type="match status" value="1"/>
</dbReference>
<accession>A0ABZ2VWP8</accession>
<proteinExistence type="predicted"/>
<feature type="transmembrane region" description="Helical" evidence="7">
    <location>
        <begin position="132"/>
        <end position="162"/>
    </location>
</feature>
<evidence type="ECO:0000313" key="10">
    <source>
        <dbReference type="Proteomes" id="UP001475781"/>
    </source>
</evidence>
<keyword evidence="4" id="KW-0808">Transferase</keyword>
<protein>
    <recommendedName>
        <fullName evidence="2">histidine kinase</fullName>
        <ecNumber evidence="2">2.7.13.3</ecNumber>
    </recommendedName>
</protein>
<evidence type="ECO:0000256" key="7">
    <source>
        <dbReference type="SAM" id="Phobius"/>
    </source>
</evidence>
<dbReference type="PANTHER" id="PTHR43711">
    <property type="entry name" value="TWO-COMPONENT HISTIDINE KINASE"/>
    <property type="match status" value="1"/>
</dbReference>
<evidence type="ECO:0000256" key="1">
    <source>
        <dbReference type="ARBA" id="ARBA00000085"/>
    </source>
</evidence>
<keyword evidence="3" id="KW-0597">Phosphoprotein</keyword>
<organism evidence="9 10">
    <name type="scientific">Marinobacter metalliresistant</name>
    <dbReference type="NCBI Taxonomy" id="2961995"/>
    <lineage>
        <taxon>Bacteria</taxon>
        <taxon>Pseudomonadati</taxon>
        <taxon>Pseudomonadota</taxon>
        <taxon>Gammaproteobacteria</taxon>
        <taxon>Pseudomonadales</taxon>
        <taxon>Marinobacteraceae</taxon>
        <taxon>Marinobacter</taxon>
    </lineage>
</organism>
<dbReference type="InterPro" id="IPR003661">
    <property type="entry name" value="HisK_dim/P_dom"/>
</dbReference>
<dbReference type="SMART" id="SM00387">
    <property type="entry name" value="HATPase_c"/>
    <property type="match status" value="1"/>
</dbReference>
<dbReference type="Gene3D" id="3.30.565.10">
    <property type="entry name" value="Histidine kinase-like ATPase, C-terminal domain"/>
    <property type="match status" value="1"/>
</dbReference>
<evidence type="ECO:0000256" key="5">
    <source>
        <dbReference type="ARBA" id="ARBA00022777"/>
    </source>
</evidence>
<name>A0ABZ2VWP8_9GAMM</name>
<keyword evidence="6" id="KW-0902">Two-component regulatory system</keyword>
<keyword evidence="7" id="KW-0812">Transmembrane</keyword>
<dbReference type="PRINTS" id="PR00344">
    <property type="entry name" value="BCTRLSENSOR"/>
</dbReference>
<keyword evidence="7" id="KW-1133">Transmembrane helix</keyword>
<dbReference type="InterPro" id="IPR003594">
    <property type="entry name" value="HATPase_dom"/>
</dbReference>
<gene>
    <name evidence="9" type="ORF">NLK58_10955</name>
</gene>
<evidence type="ECO:0000313" key="9">
    <source>
        <dbReference type="EMBL" id="WZF86888.1"/>
    </source>
</evidence>
<evidence type="ECO:0000259" key="8">
    <source>
        <dbReference type="PROSITE" id="PS50109"/>
    </source>
</evidence>
<dbReference type="Pfam" id="PF00512">
    <property type="entry name" value="HisKA"/>
    <property type="match status" value="1"/>
</dbReference>
<dbReference type="SUPFAM" id="SSF47384">
    <property type="entry name" value="Homodimeric domain of signal transducing histidine kinase"/>
    <property type="match status" value="1"/>
</dbReference>
<feature type="transmembrane region" description="Helical" evidence="7">
    <location>
        <begin position="101"/>
        <end position="120"/>
    </location>
</feature>
<comment type="catalytic activity">
    <reaction evidence="1">
        <text>ATP + protein L-histidine = ADP + protein N-phospho-L-histidine.</text>
        <dbReference type="EC" id="2.7.13.3"/>
    </reaction>
</comment>
<keyword evidence="7" id="KW-0472">Membrane</keyword>
<reference evidence="9 10" key="1">
    <citation type="submission" date="2022-07" db="EMBL/GenBank/DDBJ databases">
        <title>A copper resistant bacterium isolated from sediment samples of deep sea hydrothermal areas.</title>
        <authorList>
            <person name="Zeng X."/>
        </authorList>
    </citation>
    <scope>NUCLEOTIDE SEQUENCE [LARGE SCALE GENOMIC DNA]</scope>
    <source>
        <strain evidence="10">CuT 6</strain>
    </source>
</reference>